<accession>A0A6P1NVN5</accession>
<proteinExistence type="predicted"/>
<dbReference type="Proteomes" id="UP000464186">
    <property type="component" value="Chromosome"/>
</dbReference>
<dbReference type="KEGG" id="psey:GU243_20425"/>
<reference evidence="1 2" key="1">
    <citation type="submission" date="2020-01" db="EMBL/GenBank/DDBJ databases">
        <title>Pseudarthrobacter psychrotolerans sp. nov., isolated from antarctic soil.</title>
        <authorList>
            <person name="Shin Y."/>
            <person name="Park W."/>
        </authorList>
    </citation>
    <scope>NUCLEOTIDE SEQUENCE [LARGE SCALE GENOMIC DNA]</scope>
    <source>
        <strain evidence="1 2">YJ56</strain>
    </source>
</reference>
<organism evidence="1 2">
    <name type="scientific">Pseudarthrobacter psychrotolerans</name>
    <dbReference type="NCBI Taxonomy" id="2697569"/>
    <lineage>
        <taxon>Bacteria</taxon>
        <taxon>Bacillati</taxon>
        <taxon>Actinomycetota</taxon>
        <taxon>Actinomycetes</taxon>
        <taxon>Micrococcales</taxon>
        <taxon>Micrococcaceae</taxon>
        <taxon>Pseudarthrobacter</taxon>
    </lineage>
</organism>
<evidence type="ECO:0000313" key="2">
    <source>
        <dbReference type="Proteomes" id="UP000464186"/>
    </source>
</evidence>
<keyword evidence="2" id="KW-1185">Reference proteome</keyword>
<evidence type="ECO:0000313" key="1">
    <source>
        <dbReference type="EMBL" id="QHK22450.1"/>
    </source>
</evidence>
<dbReference type="AlphaFoldDB" id="A0A6P1NVN5"/>
<protein>
    <submittedName>
        <fullName evidence="1">Uncharacterized protein</fullName>
    </submittedName>
</protein>
<name>A0A6P1NVN5_9MICC</name>
<gene>
    <name evidence="1" type="ORF">GU243_20425</name>
</gene>
<sequence length="36" mass="4040">MVELVFDTGRFRDLQRAIDGISQRMLNATGSVRASQ</sequence>
<dbReference type="EMBL" id="CP047898">
    <property type="protein sequence ID" value="QHK22450.1"/>
    <property type="molecule type" value="Genomic_DNA"/>
</dbReference>